<sequence>MKFGTEELIYSAAIVAQVGLAYYLFKRVQNSRRQKADVPYASGSYEQNRHTALHITPQQLGLAMQPAVTKVYGVVMDWDMSGTVLSLCAYITGAANAFLSSGTAVTGVGANPAIAEQASELVQMAQGYLSKCMPVADTGLPLPGTVRFYLLTNNGIYAAQELLGAIEDNSSPWLGLFFRGNMLLDEIKQGPAAQ</sequence>
<name>A0ABP8NPH9_9BACT</name>
<dbReference type="RefSeq" id="WP_345084500.1">
    <property type="nucleotide sequence ID" value="NZ_BAABFA010000023.1"/>
</dbReference>
<dbReference type="Proteomes" id="UP001500067">
    <property type="component" value="Unassembled WGS sequence"/>
</dbReference>
<dbReference type="EMBL" id="BAABFA010000023">
    <property type="protein sequence ID" value="GAA4469205.1"/>
    <property type="molecule type" value="Genomic_DNA"/>
</dbReference>
<reference evidence="2" key="1">
    <citation type="journal article" date="2019" name="Int. J. Syst. Evol. Microbiol.">
        <title>The Global Catalogue of Microorganisms (GCM) 10K type strain sequencing project: providing services to taxonomists for standard genome sequencing and annotation.</title>
        <authorList>
            <consortium name="The Broad Institute Genomics Platform"/>
            <consortium name="The Broad Institute Genome Sequencing Center for Infectious Disease"/>
            <person name="Wu L."/>
            <person name="Ma J."/>
        </authorList>
    </citation>
    <scope>NUCLEOTIDE SEQUENCE [LARGE SCALE GENOMIC DNA]</scope>
    <source>
        <strain evidence="2">JCM 32105</strain>
    </source>
</reference>
<evidence type="ECO:0000313" key="2">
    <source>
        <dbReference type="Proteomes" id="UP001500067"/>
    </source>
</evidence>
<organism evidence="1 2">
    <name type="scientific">Nemorincola caseinilytica</name>
    <dbReference type="NCBI Taxonomy" id="2054315"/>
    <lineage>
        <taxon>Bacteria</taxon>
        <taxon>Pseudomonadati</taxon>
        <taxon>Bacteroidota</taxon>
        <taxon>Chitinophagia</taxon>
        <taxon>Chitinophagales</taxon>
        <taxon>Chitinophagaceae</taxon>
        <taxon>Nemorincola</taxon>
    </lineage>
</organism>
<evidence type="ECO:0000313" key="1">
    <source>
        <dbReference type="EMBL" id="GAA4469205.1"/>
    </source>
</evidence>
<proteinExistence type="predicted"/>
<gene>
    <name evidence="1" type="ORF">GCM10023093_28210</name>
</gene>
<comment type="caution">
    <text evidence="1">The sequence shown here is derived from an EMBL/GenBank/DDBJ whole genome shotgun (WGS) entry which is preliminary data.</text>
</comment>
<accession>A0ABP8NPH9</accession>
<keyword evidence="2" id="KW-1185">Reference proteome</keyword>
<protein>
    <submittedName>
        <fullName evidence="1">Uncharacterized protein</fullName>
    </submittedName>
</protein>